<dbReference type="Proteomes" id="UP001431131">
    <property type="component" value="Unassembled WGS sequence"/>
</dbReference>
<dbReference type="RefSeq" id="WP_240252484.1">
    <property type="nucleotide sequence ID" value="NZ_JAKTTI010000002.1"/>
</dbReference>
<evidence type="ECO:0000256" key="5">
    <source>
        <dbReference type="SAM" id="Phobius"/>
    </source>
</evidence>
<keyword evidence="8" id="KW-1185">Reference proteome</keyword>
<reference evidence="7" key="1">
    <citation type="submission" date="2022-02" db="EMBL/GenBank/DDBJ databases">
        <title>Fredinandcohnia quinoae sp. nov. isolated from Chenopodium quinoa seeds.</title>
        <authorList>
            <person name="Saati-Santamaria Z."/>
            <person name="Flores-Felix J.D."/>
            <person name="Igual J.M."/>
            <person name="Velazquez E."/>
            <person name="Garcia-Fraile P."/>
            <person name="Martinez-Molina E."/>
        </authorList>
    </citation>
    <scope>NUCLEOTIDE SEQUENCE</scope>
    <source>
        <strain evidence="7">SECRCQ15</strain>
    </source>
</reference>
<evidence type="ECO:0000256" key="1">
    <source>
        <dbReference type="ARBA" id="ARBA00004141"/>
    </source>
</evidence>
<evidence type="ECO:0000256" key="4">
    <source>
        <dbReference type="ARBA" id="ARBA00023136"/>
    </source>
</evidence>
<dbReference type="InterPro" id="IPR017501">
    <property type="entry name" value="Phage_infect_YhgE_C"/>
</dbReference>
<feature type="transmembrane region" description="Helical" evidence="5">
    <location>
        <begin position="557"/>
        <end position="581"/>
    </location>
</feature>
<proteinExistence type="predicted"/>
<keyword evidence="3 5" id="KW-1133">Transmembrane helix</keyword>
<gene>
    <name evidence="7" type="ORF">MJG50_02755</name>
</gene>
<dbReference type="Gene3D" id="3.40.1710.10">
    <property type="entry name" value="abc type-2 transporter like domain"/>
    <property type="match status" value="1"/>
</dbReference>
<feature type="transmembrane region" description="Helical" evidence="5">
    <location>
        <begin position="20"/>
        <end position="38"/>
    </location>
</feature>
<dbReference type="AlphaFoldDB" id="A0AAW5E4G7"/>
<dbReference type="InterPro" id="IPR013525">
    <property type="entry name" value="ABC2_TM"/>
</dbReference>
<organism evidence="7 8">
    <name type="scientific">Fredinandcohnia quinoae</name>
    <dbReference type="NCBI Taxonomy" id="2918902"/>
    <lineage>
        <taxon>Bacteria</taxon>
        <taxon>Bacillati</taxon>
        <taxon>Bacillota</taxon>
        <taxon>Bacilli</taxon>
        <taxon>Bacillales</taxon>
        <taxon>Bacillaceae</taxon>
        <taxon>Fredinandcohnia</taxon>
    </lineage>
</organism>
<dbReference type="GO" id="GO:0140359">
    <property type="term" value="F:ABC-type transporter activity"/>
    <property type="evidence" value="ECO:0007669"/>
    <property type="project" value="InterPro"/>
</dbReference>
<dbReference type="NCBIfam" id="TIGR03061">
    <property type="entry name" value="pip_yhgE_Nterm"/>
    <property type="match status" value="1"/>
</dbReference>
<evidence type="ECO:0000313" key="7">
    <source>
        <dbReference type="EMBL" id="MCH1624236.1"/>
    </source>
</evidence>
<evidence type="ECO:0000256" key="3">
    <source>
        <dbReference type="ARBA" id="ARBA00022989"/>
    </source>
</evidence>
<dbReference type="NCBIfam" id="TIGR03062">
    <property type="entry name" value="pip_yhgE_Cterm"/>
    <property type="match status" value="1"/>
</dbReference>
<comment type="subcellular location">
    <subcellularLocation>
        <location evidence="1">Membrane</location>
        <topology evidence="1">Multi-pass membrane protein</topology>
    </subcellularLocation>
</comment>
<feature type="domain" description="ABC-2 type transporter transmembrane" evidence="6">
    <location>
        <begin position="457"/>
        <end position="689"/>
    </location>
</feature>
<evidence type="ECO:0000313" key="8">
    <source>
        <dbReference type="Proteomes" id="UP001431131"/>
    </source>
</evidence>
<protein>
    <submittedName>
        <fullName evidence="7">YhgE/Pip domain-containing protein</fullName>
    </submittedName>
</protein>
<sequence length="713" mass="79409">MKNIFQIYKTDVKRIVTNWAALIIILGLIFLPSLYAWFNIKASWDPYGNTKGIKIAVTNHDEGTTIKEKKINAGEEIVESLKKNKLLGWTFVDEKTALNGVNHGNYYASIIIPKDFSAKIATVLTKNPTKATIDYTVNEKINAIAPKITAKGATGITEQISKNFIKTANGAIFKIFNEIGVELEKELPTIQKVRDLIFKLEKNFPALKNAVNTALTDANKTEDIVNEVQKNLPIVAHMTQEGIRVSDSLQQYLKTSKDIANTIAPNVKQDIQTLTAASLYVEQVTASMQNGTISIQDAKAQLGHIEKQLGIGITVTNVIIDLFDHVNNLTNSEILTSEISKLQGLTNKYQKEQELINRIQEVDEEQAKGFINEINRLAKETTAITEDLTNRYESDIKPKLEQGFQKAQLTAENADRILNETNQRIPEVEGILKDAQQGLSIGKAEISHIQASLPTVESKIKELADSIRKFEKEQDLNEIIQLLTLNFQKESEFFAEPVELKEHHLFPIPNYGSAMSPFFTTLSLWVGALLLVSLLTVEVHSEEIHFKSYEIYFGRFLTFWTIAILQSLIVTVGDMAVLGTYVDAKPWFVLFGAIISTVFMCIVYTLVSIFGNVGKAMAIVFLVLQLAGSGGTFPIQVTPPFFQAIFPFLPFTYAISMMREAVGGILWDVVRHDLLVLSLFTGITLLFGLALKKPINNISGGLVKKAKASKLIH</sequence>
<dbReference type="InterPro" id="IPR017500">
    <property type="entry name" value="Phage_infect_YhgE_N"/>
</dbReference>
<evidence type="ECO:0000259" key="6">
    <source>
        <dbReference type="Pfam" id="PF12698"/>
    </source>
</evidence>
<dbReference type="InterPro" id="IPR051328">
    <property type="entry name" value="T7SS_ABC-Transporter"/>
</dbReference>
<accession>A0AAW5E4G7</accession>
<feature type="transmembrane region" description="Helical" evidence="5">
    <location>
        <begin position="674"/>
        <end position="691"/>
    </location>
</feature>
<feature type="transmembrane region" description="Helical" evidence="5">
    <location>
        <begin position="641"/>
        <end position="662"/>
    </location>
</feature>
<keyword evidence="2 5" id="KW-0812">Transmembrane</keyword>
<dbReference type="PANTHER" id="PTHR43077">
    <property type="entry name" value="TRANSPORT PERMEASE YVFS-RELATED"/>
    <property type="match status" value="1"/>
</dbReference>
<dbReference type="PANTHER" id="PTHR43077:SF10">
    <property type="entry name" value="TRANSPORT PERMEASE PROTEIN"/>
    <property type="match status" value="1"/>
</dbReference>
<evidence type="ECO:0000256" key="2">
    <source>
        <dbReference type="ARBA" id="ARBA00022692"/>
    </source>
</evidence>
<feature type="transmembrane region" description="Helical" evidence="5">
    <location>
        <begin position="587"/>
        <end position="609"/>
    </location>
</feature>
<comment type="caution">
    <text evidence="7">The sequence shown here is derived from an EMBL/GenBank/DDBJ whole genome shotgun (WGS) entry which is preliminary data.</text>
</comment>
<dbReference type="Pfam" id="PF12698">
    <property type="entry name" value="ABC2_membrane_3"/>
    <property type="match status" value="1"/>
</dbReference>
<keyword evidence="4 5" id="KW-0472">Membrane</keyword>
<feature type="transmembrane region" description="Helical" evidence="5">
    <location>
        <begin position="616"/>
        <end position="635"/>
    </location>
</feature>
<dbReference type="EMBL" id="JAKTTI010000002">
    <property type="protein sequence ID" value="MCH1624236.1"/>
    <property type="molecule type" value="Genomic_DNA"/>
</dbReference>
<name>A0AAW5E4G7_9BACI</name>
<feature type="transmembrane region" description="Helical" evidence="5">
    <location>
        <begin position="518"/>
        <end position="537"/>
    </location>
</feature>
<dbReference type="GO" id="GO:0016020">
    <property type="term" value="C:membrane"/>
    <property type="evidence" value="ECO:0007669"/>
    <property type="project" value="UniProtKB-SubCell"/>
</dbReference>